<protein>
    <submittedName>
        <fullName evidence="7">Cu(I)-responsive transcriptional regulator</fullName>
    </submittedName>
</protein>
<dbReference type="InterPro" id="IPR015358">
    <property type="entry name" value="Tscrpt_reg_MerR_DNA-bd"/>
</dbReference>
<dbReference type="NCBIfam" id="TIGR02044">
    <property type="entry name" value="CueR"/>
    <property type="match status" value="1"/>
</dbReference>
<evidence type="ECO:0000256" key="1">
    <source>
        <dbReference type="ARBA" id="ARBA00004496"/>
    </source>
</evidence>
<dbReference type="Pfam" id="PF09278">
    <property type="entry name" value="MerR-DNA-bind"/>
    <property type="match status" value="1"/>
</dbReference>
<sequence>MKTPVPAQSNEPTEPRPRWQIGEAARQAGLSAKMVRHYETLGLLGQLVRTEGGYRLYSDTDVHRLRFIQRGRALGFSMAEIAELLSLWGQDQRTSASVKRIAQHHVDELSRRIAAMQAMQRSLQDLLQHCAGDDRPDCPILDDLAGSSSGCHRPPKPGQA</sequence>
<dbReference type="PROSITE" id="PS00552">
    <property type="entry name" value="HTH_MERR_1"/>
    <property type="match status" value="1"/>
</dbReference>
<dbReference type="PANTHER" id="PTHR30204:SF94">
    <property type="entry name" value="HEAVY METAL-DEPENDENT TRANSCRIPTIONAL REGULATOR HI_0293-RELATED"/>
    <property type="match status" value="1"/>
</dbReference>
<organism evidence="7 8">
    <name type="scientific">Curvibacter microcysteis</name>
    <dbReference type="NCBI Taxonomy" id="3026419"/>
    <lineage>
        <taxon>Bacteria</taxon>
        <taxon>Pseudomonadati</taxon>
        <taxon>Pseudomonadota</taxon>
        <taxon>Betaproteobacteria</taxon>
        <taxon>Burkholderiales</taxon>
        <taxon>Comamonadaceae</taxon>
        <taxon>Curvibacter</taxon>
    </lineage>
</organism>
<dbReference type="Pfam" id="PF00376">
    <property type="entry name" value="MerR"/>
    <property type="match status" value="1"/>
</dbReference>
<keyword evidence="4" id="KW-0238">DNA-binding</keyword>
<dbReference type="PRINTS" id="PR00040">
    <property type="entry name" value="HTHMERR"/>
</dbReference>
<dbReference type="InterPro" id="IPR009061">
    <property type="entry name" value="DNA-bd_dom_put_sf"/>
</dbReference>
<proteinExistence type="predicted"/>
<keyword evidence="8" id="KW-1185">Reference proteome</keyword>
<evidence type="ECO:0000313" key="7">
    <source>
        <dbReference type="EMBL" id="MDD0813953.1"/>
    </source>
</evidence>
<dbReference type="PROSITE" id="PS50937">
    <property type="entry name" value="HTH_MERR_2"/>
    <property type="match status" value="1"/>
</dbReference>
<dbReference type="InterPro" id="IPR047057">
    <property type="entry name" value="MerR_fam"/>
</dbReference>
<evidence type="ECO:0000313" key="8">
    <source>
        <dbReference type="Proteomes" id="UP001528672"/>
    </source>
</evidence>
<name>A0ABT5MBK9_9BURK</name>
<comment type="caution">
    <text evidence="7">The sequence shown here is derived from an EMBL/GenBank/DDBJ whole genome shotgun (WGS) entry which is preliminary data.</text>
</comment>
<dbReference type="RefSeq" id="WP_273925541.1">
    <property type="nucleotide sequence ID" value="NZ_JAQSIO010000001.1"/>
</dbReference>
<evidence type="ECO:0000256" key="3">
    <source>
        <dbReference type="ARBA" id="ARBA00023015"/>
    </source>
</evidence>
<dbReference type="PANTHER" id="PTHR30204">
    <property type="entry name" value="REDOX-CYCLING DRUG-SENSING TRANSCRIPTIONAL ACTIVATOR SOXR"/>
    <property type="match status" value="1"/>
</dbReference>
<evidence type="ECO:0000256" key="4">
    <source>
        <dbReference type="ARBA" id="ARBA00023125"/>
    </source>
</evidence>
<dbReference type="SMART" id="SM00422">
    <property type="entry name" value="HTH_MERR"/>
    <property type="match status" value="1"/>
</dbReference>
<dbReference type="Gene3D" id="1.10.1660.10">
    <property type="match status" value="1"/>
</dbReference>
<comment type="subcellular location">
    <subcellularLocation>
        <location evidence="1">Cytoplasm</location>
    </subcellularLocation>
</comment>
<evidence type="ECO:0000256" key="5">
    <source>
        <dbReference type="ARBA" id="ARBA00023163"/>
    </source>
</evidence>
<evidence type="ECO:0000259" key="6">
    <source>
        <dbReference type="PROSITE" id="PS50937"/>
    </source>
</evidence>
<keyword evidence="3" id="KW-0805">Transcription regulation</keyword>
<accession>A0ABT5MBK9</accession>
<dbReference type="InterPro" id="IPR011789">
    <property type="entry name" value="CueR"/>
</dbReference>
<reference evidence="7 8" key="1">
    <citation type="submission" date="2023-02" db="EMBL/GenBank/DDBJ databases">
        <title>Bacterial whole genome sequence for Curvibacter sp. HBC28.</title>
        <authorList>
            <person name="Le V."/>
            <person name="Ko S.-R."/>
            <person name="Ahn C.-Y."/>
            <person name="Oh H.-M."/>
        </authorList>
    </citation>
    <scope>NUCLEOTIDE SEQUENCE [LARGE SCALE GENOMIC DNA]</scope>
    <source>
        <strain evidence="7 8">HBC28</strain>
    </source>
</reference>
<keyword evidence="5" id="KW-0804">Transcription</keyword>
<dbReference type="CDD" id="cd01108">
    <property type="entry name" value="HTH_CueR"/>
    <property type="match status" value="1"/>
</dbReference>
<keyword evidence="2" id="KW-0963">Cytoplasm</keyword>
<gene>
    <name evidence="7" type="primary">cueR</name>
    <name evidence="7" type="ORF">PSQ39_04850</name>
</gene>
<dbReference type="EMBL" id="JAQSIO010000001">
    <property type="protein sequence ID" value="MDD0813953.1"/>
    <property type="molecule type" value="Genomic_DNA"/>
</dbReference>
<dbReference type="SUPFAM" id="SSF46955">
    <property type="entry name" value="Putative DNA-binding domain"/>
    <property type="match status" value="1"/>
</dbReference>
<dbReference type="InterPro" id="IPR000551">
    <property type="entry name" value="MerR-type_HTH_dom"/>
</dbReference>
<feature type="domain" description="HTH merR-type" evidence="6">
    <location>
        <begin position="18"/>
        <end position="87"/>
    </location>
</feature>
<dbReference type="Proteomes" id="UP001528672">
    <property type="component" value="Unassembled WGS sequence"/>
</dbReference>
<evidence type="ECO:0000256" key="2">
    <source>
        <dbReference type="ARBA" id="ARBA00022490"/>
    </source>
</evidence>